<feature type="compositionally biased region" description="Polar residues" evidence="2">
    <location>
        <begin position="18"/>
        <end position="30"/>
    </location>
</feature>
<feature type="region of interest" description="Disordered" evidence="2">
    <location>
        <begin position="611"/>
        <end position="658"/>
    </location>
</feature>
<feature type="compositionally biased region" description="Low complexity" evidence="2">
    <location>
        <begin position="411"/>
        <end position="426"/>
    </location>
</feature>
<dbReference type="InterPro" id="IPR008160">
    <property type="entry name" value="Collagen"/>
</dbReference>
<feature type="compositionally biased region" description="Basic and acidic residues" evidence="2">
    <location>
        <begin position="643"/>
        <end position="654"/>
    </location>
</feature>
<dbReference type="PANTHER" id="PTHR37456:SF6">
    <property type="entry name" value="COLLAGEN ALPHA-1(XXIII) CHAIN-LIKE ISOFORM X2"/>
    <property type="match status" value="1"/>
</dbReference>
<proteinExistence type="predicted"/>
<feature type="compositionally biased region" description="Basic and acidic residues" evidence="2">
    <location>
        <begin position="512"/>
        <end position="521"/>
    </location>
</feature>
<feature type="compositionally biased region" description="Pro residues" evidence="2">
    <location>
        <begin position="399"/>
        <end position="410"/>
    </location>
</feature>
<sequence>MGPLFGPKKSDPKSGSKRNSPSRSNGRSFCKQSFSLGANKSDHTFDLNEALLKSSSSTTNSSSPLHSSHFDCKSNSSNIRSLSYGPNQQQKATSSNSNLYFLVITTLLSVFGILLAIGAIIFIAQLQTRVDILEKRCARYESIFDQLHRKLSGEAIDVDIVADGSVDLDSINLSGNNDENIDSRLSPSSPSSSSSSIDPLSYLSRRLPPIVRLDEAIDNHTPNGSKFSSSIRLKKVLDLYSSPEDQDRFDQFLHESLQRHWNRNSSALDQAISRVRRDLSSPNTTLGPMQCACAPGPRGLPGTRGKRGKRGPPGDIGSPGPLGPIGADGPKGAPGEKGDKGDKGESGLDIYGTSKDVKRSVTRLRGGTLGYAELIAIKGLASLGITLAPRDLLLLKGEPGPPGPPGPMGAPGPIGSPGFDGHVGVPGEPGPIGPPGPLGPVGPPGPIGKDGLTGPKGEKGEKGDRGLTTTLDGNAFPTGFIEGPAGPPGATGPAGPPGRKGKAGKPGNRGPPGDRGEKGDQGEPGPKGDIGLPGTQGERGFPGNIGIQGPPGLPGAPGDRGPMGGLGPPGMMGPPGLPGQPGIQGERGPKGEPGTASATMSFMKQPDYEALNDRSEMPSCPPGPPGAPGSPGPRGPPGIKGDMGFKGEPGEKGEIGPMGLPGMTGAKGERGDSSFEKLSPSKVGATFIFNAFAITCQF</sequence>
<feature type="region of interest" description="Disordered" evidence="2">
    <location>
        <begin position="1"/>
        <end position="30"/>
    </location>
</feature>
<keyword evidence="1" id="KW-0175">Coiled coil</keyword>
<keyword evidence="5" id="KW-1185">Reference proteome</keyword>
<dbReference type="EMBL" id="JAPWDV010000003">
    <property type="protein sequence ID" value="KAJ6217146.1"/>
    <property type="molecule type" value="Genomic_DNA"/>
</dbReference>
<evidence type="ECO:0000256" key="2">
    <source>
        <dbReference type="SAM" id="MobiDB-lite"/>
    </source>
</evidence>
<dbReference type="OMA" id="CARYESI"/>
<feature type="compositionally biased region" description="Gly residues" evidence="2">
    <location>
        <begin position="561"/>
        <end position="570"/>
    </location>
</feature>
<name>A0A9Q0RJY5_BLOTA</name>
<comment type="caution">
    <text evidence="4">The sequence shown here is derived from an EMBL/GenBank/DDBJ whole genome shotgun (WGS) entry which is preliminary data.</text>
</comment>
<feature type="compositionally biased region" description="Basic and acidic residues" evidence="2">
    <location>
        <begin position="334"/>
        <end position="346"/>
    </location>
</feature>
<feature type="compositionally biased region" description="Basic and acidic residues" evidence="2">
    <location>
        <begin position="456"/>
        <end position="465"/>
    </location>
</feature>
<keyword evidence="3" id="KW-0472">Membrane</keyword>
<accession>A0A9Q0RJY5</accession>
<dbReference type="InterPro" id="IPR050938">
    <property type="entry name" value="Collagen_Structural_Proteins"/>
</dbReference>
<feature type="region of interest" description="Disordered" evidence="2">
    <location>
        <begin position="179"/>
        <end position="200"/>
    </location>
</feature>
<dbReference type="AlphaFoldDB" id="A0A9Q0RJY5"/>
<feature type="transmembrane region" description="Helical" evidence="3">
    <location>
        <begin position="99"/>
        <end position="124"/>
    </location>
</feature>
<keyword evidence="3" id="KW-1133">Transmembrane helix</keyword>
<dbReference type="Pfam" id="PF01391">
    <property type="entry name" value="Collagen"/>
    <property type="match status" value="4"/>
</dbReference>
<dbReference type="Proteomes" id="UP001142055">
    <property type="component" value="Chromosome 3"/>
</dbReference>
<organism evidence="4 5">
    <name type="scientific">Blomia tropicalis</name>
    <name type="common">Mite</name>
    <dbReference type="NCBI Taxonomy" id="40697"/>
    <lineage>
        <taxon>Eukaryota</taxon>
        <taxon>Metazoa</taxon>
        <taxon>Ecdysozoa</taxon>
        <taxon>Arthropoda</taxon>
        <taxon>Chelicerata</taxon>
        <taxon>Arachnida</taxon>
        <taxon>Acari</taxon>
        <taxon>Acariformes</taxon>
        <taxon>Sarcoptiformes</taxon>
        <taxon>Astigmata</taxon>
        <taxon>Glycyphagoidea</taxon>
        <taxon>Echimyopodidae</taxon>
        <taxon>Blomia</taxon>
    </lineage>
</organism>
<evidence type="ECO:0000313" key="5">
    <source>
        <dbReference type="Proteomes" id="UP001142055"/>
    </source>
</evidence>
<gene>
    <name evidence="4" type="ORF">RDWZM_008303</name>
</gene>
<evidence type="ECO:0000256" key="1">
    <source>
        <dbReference type="SAM" id="Coils"/>
    </source>
</evidence>
<feature type="region of interest" description="Disordered" evidence="2">
    <location>
        <begin position="281"/>
        <end position="351"/>
    </location>
</feature>
<feature type="coiled-coil region" evidence="1">
    <location>
        <begin position="123"/>
        <end position="150"/>
    </location>
</feature>
<dbReference type="PANTHER" id="PTHR37456">
    <property type="entry name" value="SI:CH211-266K2.1"/>
    <property type="match status" value="1"/>
</dbReference>
<evidence type="ECO:0000256" key="3">
    <source>
        <dbReference type="SAM" id="Phobius"/>
    </source>
</evidence>
<evidence type="ECO:0000313" key="4">
    <source>
        <dbReference type="EMBL" id="KAJ6217146.1"/>
    </source>
</evidence>
<feature type="region of interest" description="Disordered" evidence="2">
    <location>
        <begin position="396"/>
        <end position="598"/>
    </location>
</feature>
<feature type="compositionally biased region" description="Pro residues" evidence="2">
    <location>
        <begin position="428"/>
        <end position="446"/>
    </location>
</feature>
<keyword evidence="3" id="KW-0812">Transmembrane</keyword>
<reference evidence="4" key="1">
    <citation type="submission" date="2022-12" db="EMBL/GenBank/DDBJ databases">
        <title>Genome assemblies of Blomia tropicalis.</title>
        <authorList>
            <person name="Cui Y."/>
        </authorList>
    </citation>
    <scope>NUCLEOTIDE SEQUENCE</scope>
    <source>
        <tissue evidence="4">Adult mites</tissue>
    </source>
</reference>
<protein>
    <submittedName>
        <fullName evidence="4">Uncharacterized protein</fullName>
    </submittedName>
</protein>
<feature type="compositionally biased region" description="Pro residues" evidence="2">
    <location>
        <begin position="619"/>
        <end position="636"/>
    </location>
</feature>
<feature type="compositionally biased region" description="Low complexity" evidence="2">
    <location>
        <begin position="183"/>
        <end position="200"/>
    </location>
</feature>